<dbReference type="EMBL" id="DUZY01000003">
    <property type="protein sequence ID" value="DAD33135.1"/>
    <property type="molecule type" value="Genomic_DNA"/>
</dbReference>
<sequence length="78" mass="8734">MAMLQSRLYQLEMARQAQLNVQHIQSLTESMVKDLRTNHGVSDPDSVIKGDLDGFILSFLSASLGKDEDDLREKIAIT</sequence>
<evidence type="ECO:0000313" key="2">
    <source>
        <dbReference type="Proteomes" id="UP000607653"/>
    </source>
</evidence>
<dbReference type="Gene3D" id="3.30.70.1660">
    <property type="match status" value="1"/>
</dbReference>
<accession>A0A822YQ32</accession>
<gene>
    <name evidence="1" type="ORF">HUJ06_011986</name>
</gene>
<keyword evidence="2" id="KW-1185">Reference proteome</keyword>
<name>A0A822YQ32_NELNU</name>
<reference evidence="1 2" key="1">
    <citation type="journal article" date="2020" name="Mol. Biol. Evol.">
        <title>Distinct Expression and Methylation Patterns for Genes with Different Fates following a Single Whole-Genome Duplication in Flowering Plants.</title>
        <authorList>
            <person name="Shi T."/>
            <person name="Rahmani R.S."/>
            <person name="Gugger P.F."/>
            <person name="Wang M."/>
            <person name="Li H."/>
            <person name="Zhang Y."/>
            <person name="Li Z."/>
            <person name="Wang Q."/>
            <person name="Van de Peer Y."/>
            <person name="Marchal K."/>
            <person name="Chen J."/>
        </authorList>
    </citation>
    <scope>NUCLEOTIDE SEQUENCE [LARGE SCALE GENOMIC DNA]</scope>
    <source>
        <tissue evidence="1">Leaf</tissue>
    </source>
</reference>
<dbReference type="InterPro" id="IPR045853">
    <property type="entry name" value="Pep_chain_release_fac_I_sf"/>
</dbReference>
<dbReference type="PANTHER" id="PTHR43116:SF3">
    <property type="entry name" value="CLASS I PEPTIDE CHAIN RELEASE FACTOR"/>
    <property type="match status" value="1"/>
</dbReference>
<dbReference type="AlphaFoldDB" id="A0A822YQ32"/>
<proteinExistence type="predicted"/>
<organism evidence="1 2">
    <name type="scientific">Nelumbo nucifera</name>
    <name type="common">Sacred lotus</name>
    <dbReference type="NCBI Taxonomy" id="4432"/>
    <lineage>
        <taxon>Eukaryota</taxon>
        <taxon>Viridiplantae</taxon>
        <taxon>Streptophyta</taxon>
        <taxon>Embryophyta</taxon>
        <taxon>Tracheophyta</taxon>
        <taxon>Spermatophyta</taxon>
        <taxon>Magnoliopsida</taxon>
        <taxon>Proteales</taxon>
        <taxon>Nelumbonaceae</taxon>
        <taxon>Nelumbo</taxon>
    </lineage>
</organism>
<dbReference type="Proteomes" id="UP000607653">
    <property type="component" value="Unassembled WGS sequence"/>
</dbReference>
<dbReference type="SUPFAM" id="SSF75620">
    <property type="entry name" value="Release factor"/>
    <property type="match status" value="1"/>
</dbReference>
<evidence type="ECO:0000313" key="1">
    <source>
        <dbReference type="EMBL" id="DAD33135.1"/>
    </source>
</evidence>
<dbReference type="PANTHER" id="PTHR43116">
    <property type="entry name" value="PEPTIDE CHAIN RELEASE FACTOR 2"/>
    <property type="match status" value="1"/>
</dbReference>
<comment type="caution">
    <text evidence="1">The sequence shown here is derived from an EMBL/GenBank/DDBJ whole genome shotgun (WGS) entry which is preliminary data.</text>
</comment>
<protein>
    <submittedName>
        <fullName evidence="1">Uncharacterized protein</fullName>
    </submittedName>
</protein>